<evidence type="ECO:0000313" key="2">
    <source>
        <dbReference type="Proteomes" id="UP000188268"/>
    </source>
</evidence>
<comment type="caution">
    <text evidence="1">The sequence shown here is derived from an EMBL/GenBank/DDBJ whole genome shotgun (WGS) entry which is preliminary data.</text>
</comment>
<protein>
    <submittedName>
        <fullName evidence="1">Uncharacterized protein</fullName>
    </submittedName>
</protein>
<dbReference type="Gramene" id="OMP12213">
    <property type="protein sequence ID" value="OMP12213"/>
    <property type="gene ID" value="CCACVL1_00075"/>
</dbReference>
<feature type="non-terminal residue" evidence="1">
    <location>
        <position position="1"/>
    </location>
</feature>
<gene>
    <name evidence="1" type="ORF">CCACVL1_00075</name>
</gene>
<keyword evidence="2" id="KW-1185">Reference proteome</keyword>
<sequence length="48" mass="5262">APSAPCQKQAVHASPGRVTPVRCRLYRQLRCAVTRRFSTPREPSSAAP</sequence>
<evidence type="ECO:0000313" key="1">
    <source>
        <dbReference type="EMBL" id="OMP12213.1"/>
    </source>
</evidence>
<dbReference type="AlphaFoldDB" id="A0A1R3KYM5"/>
<reference evidence="1 2" key="1">
    <citation type="submission" date="2013-09" db="EMBL/GenBank/DDBJ databases">
        <title>Corchorus capsularis genome sequencing.</title>
        <authorList>
            <person name="Alam M."/>
            <person name="Haque M.S."/>
            <person name="Islam M.S."/>
            <person name="Emdad E.M."/>
            <person name="Islam M.M."/>
            <person name="Ahmed B."/>
            <person name="Halim A."/>
            <person name="Hossen Q.M.M."/>
            <person name="Hossain M.Z."/>
            <person name="Ahmed R."/>
            <person name="Khan M.M."/>
            <person name="Islam R."/>
            <person name="Rashid M.M."/>
            <person name="Khan S.A."/>
            <person name="Rahman M.S."/>
            <person name="Alam M."/>
        </authorList>
    </citation>
    <scope>NUCLEOTIDE SEQUENCE [LARGE SCALE GENOMIC DNA]</scope>
    <source>
        <strain evidence="2">cv. CVL-1</strain>
        <tissue evidence="1">Whole seedling</tissue>
    </source>
</reference>
<dbReference type="Proteomes" id="UP000188268">
    <property type="component" value="Unassembled WGS sequence"/>
</dbReference>
<accession>A0A1R3KYM5</accession>
<name>A0A1R3KYM5_COCAP</name>
<proteinExistence type="predicted"/>
<dbReference type="EMBL" id="AWWV01000278">
    <property type="protein sequence ID" value="OMP12213.1"/>
    <property type="molecule type" value="Genomic_DNA"/>
</dbReference>
<organism evidence="1 2">
    <name type="scientific">Corchorus capsularis</name>
    <name type="common">Jute</name>
    <dbReference type="NCBI Taxonomy" id="210143"/>
    <lineage>
        <taxon>Eukaryota</taxon>
        <taxon>Viridiplantae</taxon>
        <taxon>Streptophyta</taxon>
        <taxon>Embryophyta</taxon>
        <taxon>Tracheophyta</taxon>
        <taxon>Spermatophyta</taxon>
        <taxon>Magnoliopsida</taxon>
        <taxon>eudicotyledons</taxon>
        <taxon>Gunneridae</taxon>
        <taxon>Pentapetalae</taxon>
        <taxon>rosids</taxon>
        <taxon>malvids</taxon>
        <taxon>Malvales</taxon>
        <taxon>Malvaceae</taxon>
        <taxon>Grewioideae</taxon>
        <taxon>Apeibeae</taxon>
        <taxon>Corchorus</taxon>
    </lineage>
</organism>